<evidence type="ECO:0000259" key="6">
    <source>
        <dbReference type="Pfam" id="PF06722"/>
    </source>
</evidence>
<dbReference type="Proteomes" id="UP000184300">
    <property type="component" value="Unassembled WGS sequence"/>
</dbReference>
<dbReference type="GO" id="GO:0006629">
    <property type="term" value="P:lipid metabolic process"/>
    <property type="evidence" value="ECO:0007669"/>
    <property type="project" value="UniProtKB-KW"/>
</dbReference>
<feature type="compositionally biased region" description="Low complexity" evidence="4">
    <location>
        <begin position="605"/>
        <end position="618"/>
    </location>
</feature>
<comment type="subcellular location">
    <subcellularLocation>
        <location evidence="1">Endomembrane system</location>
        <topology evidence="1">Peripheral membrane protein</topology>
    </subcellularLocation>
</comment>
<feature type="compositionally biased region" description="Polar residues" evidence="4">
    <location>
        <begin position="619"/>
        <end position="629"/>
    </location>
</feature>
<feature type="domain" description="Erythromycin biosynthesis protein CIII-like C-terminal" evidence="6">
    <location>
        <begin position="396"/>
        <end position="488"/>
    </location>
</feature>
<evidence type="ECO:0000256" key="2">
    <source>
        <dbReference type="ARBA" id="ARBA00022679"/>
    </source>
</evidence>
<dbReference type="Pfam" id="PF03033">
    <property type="entry name" value="Glyco_transf_28"/>
    <property type="match status" value="1"/>
</dbReference>
<dbReference type="GeneID" id="34460052"/>
<keyword evidence="3" id="KW-0443">Lipid metabolism</keyword>
<dbReference type="OrthoDB" id="5835829at2759"/>
<evidence type="ECO:0000259" key="5">
    <source>
        <dbReference type="Pfam" id="PF03033"/>
    </source>
</evidence>
<dbReference type="RefSeq" id="XP_022397503.1">
    <property type="nucleotide sequence ID" value="XM_022543791.1"/>
</dbReference>
<dbReference type="PANTHER" id="PTHR48050:SF27">
    <property type="entry name" value="GLUCOSYLTRANSFERASE, PUTATIVE (AFU_ORTHOLOGUE AFUA_7G04880)-RELATED"/>
    <property type="match status" value="1"/>
</dbReference>
<dbReference type="Pfam" id="PF06722">
    <property type="entry name" value="EryCIII-like_C"/>
    <property type="match status" value="1"/>
</dbReference>
<dbReference type="VEuPathDB" id="FungiDB:ASPGLDRAFT_28820"/>
<name>A0A1L9VAA3_ASPGL</name>
<protein>
    <submittedName>
        <fullName evidence="7">Uncharacterized protein</fullName>
    </submittedName>
</protein>
<feature type="region of interest" description="Disordered" evidence="4">
    <location>
        <begin position="818"/>
        <end position="840"/>
    </location>
</feature>
<feature type="domain" description="Glycosyltransferase family 28 N-terminal" evidence="5">
    <location>
        <begin position="80"/>
        <end position="227"/>
    </location>
</feature>
<dbReference type="GO" id="GO:0012505">
    <property type="term" value="C:endomembrane system"/>
    <property type="evidence" value="ECO:0007669"/>
    <property type="project" value="UniProtKB-SubCell"/>
</dbReference>
<dbReference type="GO" id="GO:0005975">
    <property type="term" value="P:carbohydrate metabolic process"/>
    <property type="evidence" value="ECO:0007669"/>
    <property type="project" value="InterPro"/>
</dbReference>
<accession>A0A1L9VAA3</accession>
<dbReference type="InterPro" id="IPR050426">
    <property type="entry name" value="Glycosyltransferase_28"/>
</dbReference>
<dbReference type="PANTHER" id="PTHR48050">
    <property type="entry name" value="STEROL 3-BETA-GLUCOSYLTRANSFERASE"/>
    <property type="match status" value="1"/>
</dbReference>
<dbReference type="STRING" id="1160497.A0A1L9VAA3"/>
<dbReference type="SUPFAM" id="SSF53756">
    <property type="entry name" value="UDP-Glycosyltransferase/glycogen phosphorylase"/>
    <property type="match status" value="1"/>
</dbReference>
<evidence type="ECO:0000256" key="1">
    <source>
        <dbReference type="ARBA" id="ARBA00004184"/>
    </source>
</evidence>
<dbReference type="FunFam" id="3.40.50.2000:FF:000009">
    <property type="entry name" value="Sterol 3-beta-glucosyltransferase UGT80A2"/>
    <property type="match status" value="1"/>
</dbReference>
<keyword evidence="2" id="KW-0808">Transferase</keyword>
<feature type="region of interest" description="Disordered" evidence="4">
    <location>
        <begin position="597"/>
        <end position="643"/>
    </location>
</feature>
<dbReference type="GO" id="GO:0016906">
    <property type="term" value="F:sterol 3-beta-glucosyltransferase activity"/>
    <property type="evidence" value="ECO:0007669"/>
    <property type="project" value="UniProtKB-ARBA"/>
</dbReference>
<proteinExistence type="predicted"/>
<dbReference type="FunFam" id="3.40.50.2000:FF:000100">
    <property type="entry name" value="Glycosyltransferase family 1 protein"/>
    <property type="match status" value="1"/>
</dbReference>
<dbReference type="Gene3D" id="3.40.50.2000">
    <property type="entry name" value="Glycogen Phosphorylase B"/>
    <property type="match status" value="2"/>
</dbReference>
<evidence type="ECO:0000256" key="4">
    <source>
        <dbReference type="SAM" id="MobiDB-lite"/>
    </source>
</evidence>
<evidence type="ECO:0000256" key="3">
    <source>
        <dbReference type="ARBA" id="ARBA00023098"/>
    </source>
</evidence>
<keyword evidence="8" id="KW-1185">Reference proteome</keyword>
<dbReference type="AlphaFoldDB" id="A0A1L9VAA3"/>
<dbReference type="InterPro" id="IPR010610">
    <property type="entry name" value="EryCIII-like_C"/>
</dbReference>
<feature type="compositionally biased region" description="Polar residues" evidence="4">
    <location>
        <begin position="830"/>
        <end position="840"/>
    </location>
</feature>
<reference evidence="8" key="1">
    <citation type="journal article" date="2017" name="Genome Biol.">
        <title>Comparative genomics reveals high biological diversity and specific adaptations in the industrially and medically important fungal genus Aspergillus.</title>
        <authorList>
            <person name="de Vries R.P."/>
            <person name="Riley R."/>
            <person name="Wiebenga A."/>
            <person name="Aguilar-Osorio G."/>
            <person name="Amillis S."/>
            <person name="Uchima C.A."/>
            <person name="Anderluh G."/>
            <person name="Asadollahi M."/>
            <person name="Askin M."/>
            <person name="Barry K."/>
            <person name="Battaglia E."/>
            <person name="Bayram O."/>
            <person name="Benocci T."/>
            <person name="Braus-Stromeyer S.A."/>
            <person name="Caldana C."/>
            <person name="Canovas D."/>
            <person name="Cerqueira G.C."/>
            <person name="Chen F."/>
            <person name="Chen W."/>
            <person name="Choi C."/>
            <person name="Clum A."/>
            <person name="Dos Santos R.A."/>
            <person name="Damasio A.R."/>
            <person name="Diallinas G."/>
            <person name="Emri T."/>
            <person name="Fekete E."/>
            <person name="Flipphi M."/>
            <person name="Freyberg S."/>
            <person name="Gallo A."/>
            <person name="Gournas C."/>
            <person name="Habgood R."/>
            <person name="Hainaut M."/>
            <person name="Harispe M.L."/>
            <person name="Henrissat B."/>
            <person name="Hilden K.S."/>
            <person name="Hope R."/>
            <person name="Hossain A."/>
            <person name="Karabika E."/>
            <person name="Karaffa L."/>
            <person name="Karanyi Z."/>
            <person name="Krasevec N."/>
            <person name="Kuo A."/>
            <person name="Kusch H."/>
            <person name="LaButti K."/>
            <person name="Lagendijk E.L."/>
            <person name="Lapidus A."/>
            <person name="Levasseur A."/>
            <person name="Lindquist E."/>
            <person name="Lipzen A."/>
            <person name="Logrieco A.F."/>
            <person name="MacCabe A."/>
            <person name="Maekelae M.R."/>
            <person name="Malavazi I."/>
            <person name="Melin P."/>
            <person name="Meyer V."/>
            <person name="Mielnichuk N."/>
            <person name="Miskei M."/>
            <person name="Molnar A.P."/>
            <person name="Mule G."/>
            <person name="Ngan C.Y."/>
            <person name="Orejas M."/>
            <person name="Orosz E."/>
            <person name="Ouedraogo J.P."/>
            <person name="Overkamp K.M."/>
            <person name="Park H.-S."/>
            <person name="Perrone G."/>
            <person name="Piumi F."/>
            <person name="Punt P.J."/>
            <person name="Ram A.F."/>
            <person name="Ramon A."/>
            <person name="Rauscher S."/>
            <person name="Record E."/>
            <person name="Riano-Pachon D.M."/>
            <person name="Robert V."/>
            <person name="Roehrig J."/>
            <person name="Ruller R."/>
            <person name="Salamov A."/>
            <person name="Salih N.S."/>
            <person name="Samson R.A."/>
            <person name="Sandor E."/>
            <person name="Sanguinetti M."/>
            <person name="Schuetze T."/>
            <person name="Sepcic K."/>
            <person name="Shelest E."/>
            <person name="Sherlock G."/>
            <person name="Sophianopoulou V."/>
            <person name="Squina F.M."/>
            <person name="Sun H."/>
            <person name="Susca A."/>
            <person name="Todd R.B."/>
            <person name="Tsang A."/>
            <person name="Unkles S.E."/>
            <person name="van de Wiele N."/>
            <person name="van Rossen-Uffink D."/>
            <person name="Oliveira J.V."/>
            <person name="Vesth T.C."/>
            <person name="Visser J."/>
            <person name="Yu J.-H."/>
            <person name="Zhou M."/>
            <person name="Andersen M.R."/>
            <person name="Archer D.B."/>
            <person name="Baker S.E."/>
            <person name="Benoit I."/>
            <person name="Brakhage A.A."/>
            <person name="Braus G.H."/>
            <person name="Fischer R."/>
            <person name="Frisvad J.C."/>
            <person name="Goldman G.H."/>
            <person name="Houbraken J."/>
            <person name="Oakley B."/>
            <person name="Pocsi I."/>
            <person name="Scazzocchio C."/>
            <person name="Seiboth B."/>
            <person name="vanKuyk P.A."/>
            <person name="Wortman J."/>
            <person name="Dyer P.S."/>
            <person name="Grigoriev I.V."/>
        </authorList>
    </citation>
    <scope>NUCLEOTIDE SEQUENCE [LARGE SCALE GENOMIC DNA]</scope>
    <source>
        <strain evidence="8">CBS 516.65</strain>
    </source>
</reference>
<organism evidence="7 8">
    <name type="scientific">Aspergillus glaucus CBS 516.65</name>
    <dbReference type="NCBI Taxonomy" id="1160497"/>
    <lineage>
        <taxon>Eukaryota</taxon>
        <taxon>Fungi</taxon>
        <taxon>Dikarya</taxon>
        <taxon>Ascomycota</taxon>
        <taxon>Pezizomycotina</taxon>
        <taxon>Eurotiomycetes</taxon>
        <taxon>Eurotiomycetidae</taxon>
        <taxon>Eurotiales</taxon>
        <taxon>Aspergillaceae</taxon>
        <taxon>Aspergillus</taxon>
        <taxon>Aspergillus subgen. Aspergillus</taxon>
    </lineage>
</organism>
<gene>
    <name evidence="7" type="ORF">ASPGLDRAFT_28820</name>
</gene>
<dbReference type="CDD" id="cd03784">
    <property type="entry name" value="GT1_Gtf-like"/>
    <property type="match status" value="1"/>
</dbReference>
<feature type="compositionally biased region" description="Basic and acidic residues" evidence="4">
    <location>
        <begin position="818"/>
        <end position="829"/>
    </location>
</feature>
<dbReference type="InterPro" id="IPR002213">
    <property type="entry name" value="UDP_glucos_trans"/>
</dbReference>
<dbReference type="EMBL" id="KV878909">
    <property type="protein sequence ID" value="OJJ80805.1"/>
    <property type="molecule type" value="Genomic_DNA"/>
</dbReference>
<sequence>MSSSKAQPVADELFLDQPPPPYLEIAEDAAGVQDDGRIEVDLESSACKAAIKLIPWPSEDFDVPPPVYTEVVTSKAKLNIVIQVVGSRGDVQPFIALGNELQKHDHRVRIATHNVFDSFVRNAGLEFYPIGGDPADLMAYMVKNPGLIPKMKSLRAGDIQRKRSMVAEMLQGCWNSCLEDDPLTATPFVADAIIANPPSFAHVHCAQALGIPVHLMFTMPWSHTTAFPHPLANLKYSETSANFANFASYGIVEWMTWQGLGDVINDWRKTIDLEAVPVTEGPNLAATLRIPFTYCWSPALIPKPADWASHIDVCGFFFCDPPNYQPPPDLDAFLRSGPPPVYIGFGSIVIEDPERLTAILLEAVRMAGVRAIISRGWSKLGGSSPSTRDVFYLGDCPHEWLFPRVAAVVHHGGAGTTACGLRYGRPTSIVPFFGDQPFWGNMVAAAGAGPKPIKHTLLNANNLADAIRLCMRPETSTAAGNIANMMQAECGIQTAVESFHRNLPWDMMQCQILPDEPATWVYKKSLSKPLFLSKIAAQVLADHLRLDSKDLQFHSPNPIVILNRRWDPITGTTSAAIGTGADLARATTDMFLKPYQEISRGRGGSSRPSTPRTTSSSSVQRAESDSQVPTAEEMTRAIAQDPRSGWITTGRAVGAGAKGVGKFLGSYYKGVLVDIPLATTEGLRAVPRLYGEDVKDYNVKDWKSGALAGGRNFAHGMSRGLADIVRQPYKGGVEDGAVGAAKGFAKGTIGLTTKMSSAALGLVAYPGYGITKSIHAAIRTKTRKNIVKARKREGEHRAMIAVASGLDHSAMLRSFEAYKRENTETRPSDSRPSSRWQEPA</sequence>
<evidence type="ECO:0000313" key="7">
    <source>
        <dbReference type="EMBL" id="OJJ80805.1"/>
    </source>
</evidence>
<dbReference type="InterPro" id="IPR004276">
    <property type="entry name" value="GlycoTrans_28_N"/>
</dbReference>
<evidence type="ECO:0000313" key="8">
    <source>
        <dbReference type="Proteomes" id="UP000184300"/>
    </source>
</evidence>